<feature type="domain" description="EthD" evidence="2">
    <location>
        <begin position="21"/>
        <end position="120"/>
    </location>
</feature>
<evidence type="ECO:0000313" key="3">
    <source>
        <dbReference type="EMBL" id="KAH7312619.1"/>
    </source>
</evidence>
<comment type="similarity">
    <text evidence="1">Belongs to the tpcK family.</text>
</comment>
<evidence type="ECO:0000259" key="2">
    <source>
        <dbReference type="Pfam" id="PF07110"/>
    </source>
</evidence>
<gene>
    <name evidence="3" type="ORF">B0I35DRAFT_513942</name>
</gene>
<evidence type="ECO:0000313" key="4">
    <source>
        <dbReference type="Proteomes" id="UP000813444"/>
    </source>
</evidence>
<dbReference type="EMBL" id="JAGPNK010000010">
    <property type="protein sequence ID" value="KAH7312619.1"/>
    <property type="molecule type" value="Genomic_DNA"/>
</dbReference>
<proteinExistence type="inferred from homology"/>
<sequence>MSEHQEMPMLKVSVLHYRDPSRDEETWIKWYMEEHIPRFIPIVQRHGIHRCELYITPQSLKDKFQADLDELKGDGDERMASYDAVITYWVTDPQQMRNMLTDPDWTDKVAAFEVGWIDLSKMDMQIGTQTTFIEGGAIVNTITKEYD</sequence>
<evidence type="ECO:0000256" key="1">
    <source>
        <dbReference type="ARBA" id="ARBA00005986"/>
    </source>
</evidence>
<dbReference type="Proteomes" id="UP000813444">
    <property type="component" value="Unassembled WGS sequence"/>
</dbReference>
<protein>
    <recommendedName>
        <fullName evidence="2">EthD domain-containing protein</fullName>
    </recommendedName>
</protein>
<dbReference type="InterPro" id="IPR009799">
    <property type="entry name" value="EthD_dom"/>
</dbReference>
<name>A0A8K0WQH0_9HYPO</name>
<dbReference type="Pfam" id="PF07110">
    <property type="entry name" value="EthD"/>
    <property type="match status" value="1"/>
</dbReference>
<dbReference type="SUPFAM" id="SSF54909">
    <property type="entry name" value="Dimeric alpha+beta barrel"/>
    <property type="match status" value="1"/>
</dbReference>
<keyword evidence="4" id="KW-1185">Reference proteome</keyword>
<dbReference type="OrthoDB" id="3454835at2759"/>
<dbReference type="Gene3D" id="3.30.70.100">
    <property type="match status" value="1"/>
</dbReference>
<comment type="caution">
    <text evidence="3">The sequence shown here is derived from an EMBL/GenBank/DDBJ whole genome shotgun (WGS) entry which is preliminary data.</text>
</comment>
<accession>A0A8K0WQH0</accession>
<reference evidence="3" key="1">
    <citation type="journal article" date="2021" name="Nat. Commun.">
        <title>Genetic determinants of endophytism in the Arabidopsis root mycobiome.</title>
        <authorList>
            <person name="Mesny F."/>
            <person name="Miyauchi S."/>
            <person name="Thiergart T."/>
            <person name="Pickel B."/>
            <person name="Atanasova L."/>
            <person name="Karlsson M."/>
            <person name="Huettel B."/>
            <person name="Barry K.W."/>
            <person name="Haridas S."/>
            <person name="Chen C."/>
            <person name="Bauer D."/>
            <person name="Andreopoulos W."/>
            <person name="Pangilinan J."/>
            <person name="LaButti K."/>
            <person name="Riley R."/>
            <person name="Lipzen A."/>
            <person name="Clum A."/>
            <person name="Drula E."/>
            <person name="Henrissat B."/>
            <person name="Kohler A."/>
            <person name="Grigoriev I.V."/>
            <person name="Martin F.M."/>
            <person name="Hacquard S."/>
        </authorList>
    </citation>
    <scope>NUCLEOTIDE SEQUENCE</scope>
    <source>
        <strain evidence="3">MPI-CAGE-CH-0235</strain>
    </source>
</reference>
<dbReference type="GO" id="GO:0016491">
    <property type="term" value="F:oxidoreductase activity"/>
    <property type="evidence" value="ECO:0007669"/>
    <property type="project" value="InterPro"/>
</dbReference>
<dbReference type="InterPro" id="IPR011008">
    <property type="entry name" value="Dimeric_a/b-barrel"/>
</dbReference>
<organism evidence="3 4">
    <name type="scientific">Stachybotrys elegans</name>
    <dbReference type="NCBI Taxonomy" id="80388"/>
    <lineage>
        <taxon>Eukaryota</taxon>
        <taxon>Fungi</taxon>
        <taxon>Dikarya</taxon>
        <taxon>Ascomycota</taxon>
        <taxon>Pezizomycotina</taxon>
        <taxon>Sordariomycetes</taxon>
        <taxon>Hypocreomycetidae</taxon>
        <taxon>Hypocreales</taxon>
        <taxon>Stachybotryaceae</taxon>
        <taxon>Stachybotrys</taxon>
    </lineage>
</organism>
<dbReference type="AlphaFoldDB" id="A0A8K0WQH0"/>